<evidence type="ECO:0000313" key="2">
    <source>
        <dbReference type="EMBL" id="CAK0857775.1"/>
    </source>
</evidence>
<dbReference type="InterPro" id="IPR003607">
    <property type="entry name" value="HD/PDEase_dom"/>
</dbReference>
<feature type="domain" description="HD" evidence="1">
    <location>
        <begin position="14"/>
        <end position="74"/>
    </location>
</feature>
<dbReference type="InterPro" id="IPR052567">
    <property type="entry name" value="OP_Dioxygenase"/>
</dbReference>
<dbReference type="Gene3D" id="1.10.3210.10">
    <property type="entry name" value="Hypothetical protein af1432"/>
    <property type="match status" value="1"/>
</dbReference>
<dbReference type="SUPFAM" id="SSF109604">
    <property type="entry name" value="HD-domain/PDEase-like"/>
    <property type="match status" value="1"/>
</dbReference>
<dbReference type="CDD" id="cd00077">
    <property type="entry name" value="HDc"/>
    <property type="match status" value="1"/>
</dbReference>
<protein>
    <recommendedName>
        <fullName evidence="1">HD domain-containing protein</fullName>
    </recommendedName>
</protein>
<evidence type="ECO:0000313" key="3">
    <source>
        <dbReference type="Proteomes" id="UP001189429"/>
    </source>
</evidence>
<dbReference type="Pfam" id="PF01966">
    <property type="entry name" value="HD"/>
    <property type="match status" value="1"/>
</dbReference>
<gene>
    <name evidence="2" type="ORF">PCOR1329_LOCUS47759</name>
</gene>
<sequence length="164" mass="17529">MTALMAMRSGALPPAVVAAFLHDIGHLLLDEHAGRDDFLLTDKRHEEVGYRFLCRSGFPAEVTELVRLHVEAKRYLCAAEPSYYAGLSSASQQSLALQGGPLSPEGVARWTAASPHAAAAGELRRWEDAGKRLWAEGAVAAGELPAVEALLEATRSVLLRQGAA</sequence>
<keyword evidence="3" id="KW-1185">Reference proteome</keyword>
<dbReference type="PANTHER" id="PTHR40202:SF1">
    <property type="entry name" value="HD DOMAIN-CONTAINING PROTEIN"/>
    <property type="match status" value="1"/>
</dbReference>
<accession>A0ABN9UE39</accession>
<reference evidence="2" key="1">
    <citation type="submission" date="2023-10" db="EMBL/GenBank/DDBJ databases">
        <authorList>
            <person name="Chen Y."/>
            <person name="Shah S."/>
            <person name="Dougan E. K."/>
            <person name="Thang M."/>
            <person name="Chan C."/>
        </authorList>
    </citation>
    <scope>NUCLEOTIDE SEQUENCE [LARGE SCALE GENOMIC DNA]</scope>
</reference>
<dbReference type="InterPro" id="IPR006674">
    <property type="entry name" value="HD_domain"/>
</dbReference>
<dbReference type="Proteomes" id="UP001189429">
    <property type="component" value="Unassembled WGS sequence"/>
</dbReference>
<name>A0ABN9UE39_9DINO</name>
<proteinExistence type="predicted"/>
<evidence type="ECO:0000259" key="1">
    <source>
        <dbReference type="Pfam" id="PF01966"/>
    </source>
</evidence>
<dbReference type="PANTHER" id="PTHR40202">
    <property type="match status" value="1"/>
</dbReference>
<comment type="caution">
    <text evidence="2">The sequence shown here is derived from an EMBL/GenBank/DDBJ whole genome shotgun (WGS) entry which is preliminary data.</text>
</comment>
<organism evidence="2 3">
    <name type="scientific">Prorocentrum cordatum</name>
    <dbReference type="NCBI Taxonomy" id="2364126"/>
    <lineage>
        <taxon>Eukaryota</taxon>
        <taxon>Sar</taxon>
        <taxon>Alveolata</taxon>
        <taxon>Dinophyceae</taxon>
        <taxon>Prorocentrales</taxon>
        <taxon>Prorocentraceae</taxon>
        <taxon>Prorocentrum</taxon>
    </lineage>
</organism>
<dbReference type="EMBL" id="CAUYUJ010015755">
    <property type="protein sequence ID" value="CAK0857775.1"/>
    <property type="molecule type" value="Genomic_DNA"/>
</dbReference>